<feature type="DNA-binding region" description="H-T-H motif" evidence="4">
    <location>
        <begin position="38"/>
        <end position="57"/>
    </location>
</feature>
<reference evidence="7 8" key="1">
    <citation type="submission" date="2021-01" db="EMBL/GenBank/DDBJ databases">
        <title>Sequencing the genomes of 1000 actinobacteria strains.</title>
        <authorList>
            <person name="Klenk H.-P."/>
        </authorList>
    </citation>
    <scope>NUCLEOTIDE SEQUENCE [LARGE SCALE GENOMIC DNA]</scope>
    <source>
        <strain evidence="7 8">DSM 13057</strain>
    </source>
</reference>
<evidence type="ECO:0000256" key="5">
    <source>
        <dbReference type="SAM" id="MobiDB-lite"/>
    </source>
</evidence>
<evidence type="ECO:0000256" key="3">
    <source>
        <dbReference type="ARBA" id="ARBA00023163"/>
    </source>
</evidence>
<dbReference type="InterPro" id="IPR023772">
    <property type="entry name" value="DNA-bd_HTH_TetR-type_CS"/>
</dbReference>
<dbReference type="Gene3D" id="1.10.357.10">
    <property type="entry name" value="Tetracycline Repressor, domain 2"/>
    <property type="match status" value="1"/>
</dbReference>
<feature type="region of interest" description="Disordered" evidence="5">
    <location>
        <begin position="1"/>
        <end position="22"/>
    </location>
</feature>
<dbReference type="PROSITE" id="PS01081">
    <property type="entry name" value="HTH_TETR_1"/>
    <property type="match status" value="1"/>
</dbReference>
<feature type="domain" description="HTH tetR-type" evidence="6">
    <location>
        <begin position="15"/>
        <end position="75"/>
    </location>
</feature>
<dbReference type="InterPro" id="IPR001647">
    <property type="entry name" value="HTH_TetR"/>
</dbReference>
<organism evidence="7 8">
    <name type="scientific">Subtercola frigoramans</name>
    <dbReference type="NCBI Taxonomy" id="120298"/>
    <lineage>
        <taxon>Bacteria</taxon>
        <taxon>Bacillati</taxon>
        <taxon>Actinomycetota</taxon>
        <taxon>Actinomycetes</taxon>
        <taxon>Micrococcales</taxon>
        <taxon>Microbacteriaceae</taxon>
        <taxon>Subtercola</taxon>
    </lineage>
</organism>
<dbReference type="RefSeq" id="WP_205107039.1">
    <property type="nucleotide sequence ID" value="NZ_BAAAHT010000012.1"/>
</dbReference>
<sequence length="221" mass="24823">MKESATIGRRERRKQETASSLTSVTRRLTAERGLAGFTIEEVCEQVDVSRRTFFNYFATKEDAVIGVDPEEEAQQFAADFVALGPHGWPAVIDDLITLIVQHIESSDLVAAEHTVFWRALEREPHLMVRFIGISRERDRQAAAFIAEREGVSPEDPRARAVVSILSTLLRSAGEELFDPSNTREFSEIINESLAAYRSVLTPAEPRLSDQLRPSSVLPRKE</sequence>
<dbReference type="PROSITE" id="PS50977">
    <property type="entry name" value="HTH_TETR_2"/>
    <property type="match status" value="1"/>
</dbReference>
<keyword evidence="2 4" id="KW-0238">DNA-binding</keyword>
<dbReference type="EMBL" id="JAFBBU010000001">
    <property type="protein sequence ID" value="MBM7471213.1"/>
    <property type="molecule type" value="Genomic_DNA"/>
</dbReference>
<name>A0ABS2L2D8_9MICO</name>
<comment type="caution">
    <text evidence="7">The sequence shown here is derived from an EMBL/GenBank/DDBJ whole genome shotgun (WGS) entry which is preliminary data.</text>
</comment>
<keyword evidence="1" id="KW-0805">Transcription regulation</keyword>
<evidence type="ECO:0000259" key="6">
    <source>
        <dbReference type="PROSITE" id="PS50977"/>
    </source>
</evidence>
<dbReference type="Gene3D" id="1.10.10.60">
    <property type="entry name" value="Homeodomain-like"/>
    <property type="match status" value="1"/>
</dbReference>
<dbReference type="SUPFAM" id="SSF46689">
    <property type="entry name" value="Homeodomain-like"/>
    <property type="match status" value="1"/>
</dbReference>
<dbReference type="Pfam" id="PF00440">
    <property type="entry name" value="TetR_N"/>
    <property type="match status" value="1"/>
</dbReference>
<dbReference type="PANTHER" id="PTHR30055:SF234">
    <property type="entry name" value="HTH-TYPE TRANSCRIPTIONAL REGULATOR BETI"/>
    <property type="match status" value="1"/>
</dbReference>
<evidence type="ECO:0000313" key="7">
    <source>
        <dbReference type="EMBL" id="MBM7471213.1"/>
    </source>
</evidence>
<evidence type="ECO:0000313" key="8">
    <source>
        <dbReference type="Proteomes" id="UP000776164"/>
    </source>
</evidence>
<proteinExistence type="predicted"/>
<dbReference type="Proteomes" id="UP000776164">
    <property type="component" value="Unassembled WGS sequence"/>
</dbReference>
<dbReference type="PANTHER" id="PTHR30055">
    <property type="entry name" value="HTH-TYPE TRANSCRIPTIONAL REGULATOR RUTR"/>
    <property type="match status" value="1"/>
</dbReference>
<evidence type="ECO:0000256" key="4">
    <source>
        <dbReference type="PROSITE-ProRule" id="PRU00335"/>
    </source>
</evidence>
<evidence type="ECO:0000256" key="2">
    <source>
        <dbReference type="ARBA" id="ARBA00023125"/>
    </source>
</evidence>
<keyword evidence="3" id="KW-0804">Transcription</keyword>
<gene>
    <name evidence="7" type="ORF">JOE66_000847</name>
</gene>
<dbReference type="InterPro" id="IPR009057">
    <property type="entry name" value="Homeodomain-like_sf"/>
</dbReference>
<dbReference type="InterPro" id="IPR050109">
    <property type="entry name" value="HTH-type_TetR-like_transc_reg"/>
</dbReference>
<keyword evidence="8" id="KW-1185">Reference proteome</keyword>
<accession>A0ABS2L2D8</accession>
<protein>
    <submittedName>
        <fullName evidence="7">AcrR family transcriptional regulator</fullName>
    </submittedName>
</protein>
<evidence type="ECO:0000256" key="1">
    <source>
        <dbReference type="ARBA" id="ARBA00023015"/>
    </source>
</evidence>